<dbReference type="InterPro" id="IPR004006">
    <property type="entry name" value="DhaK_dom"/>
</dbReference>
<dbReference type="OrthoDB" id="9806345at2"/>
<dbReference type="Gene3D" id="3.30.1180.20">
    <property type="entry name" value="Dihydroxyacetone kinase, domain 2"/>
    <property type="match status" value="1"/>
</dbReference>
<proteinExistence type="predicted"/>
<dbReference type="AlphaFoldDB" id="A0A109RGV2"/>
<dbReference type="FunFam" id="3.40.50.10440:FF:000001">
    <property type="entry name" value="Dihydroxyacetone kinase, DhaK subunit"/>
    <property type="match status" value="1"/>
</dbReference>
<reference evidence="2" key="2">
    <citation type="submission" date="2016-01" db="EMBL/GenBank/DDBJ databases">
        <title>Six Aerococcus type strain genome sequencing and assembly using PacBio and Illumina Hiseq.</title>
        <authorList>
            <person name="Carkaci D."/>
            <person name="Dargis R."/>
            <person name="Nielsen X.C."/>
            <person name="Skovgaard O."/>
            <person name="Fuursted K."/>
            <person name="Christensen J.J."/>
        </authorList>
    </citation>
    <scope>NUCLEOTIDE SEQUENCE [LARGE SCALE GENOMIC DNA]</scope>
    <source>
        <strain evidence="2">CCUG42038B</strain>
    </source>
</reference>
<evidence type="ECO:0000313" key="2">
    <source>
        <dbReference type="Proteomes" id="UP000062260"/>
    </source>
</evidence>
<dbReference type="PANTHER" id="PTHR28629">
    <property type="entry name" value="TRIOKINASE/FMN CYCLASE"/>
    <property type="match status" value="1"/>
</dbReference>
<dbReference type="RefSeq" id="WP_067978784.1">
    <property type="nucleotide sequence ID" value="NZ_CP014163.1"/>
</dbReference>
<dbReference type="Proteomes" id="UP000062260">
    <property type="component" value="Chromosome"/>
</dbReference>
<dbReference type="InterPro" id="IPR012736">
    <property type="entry name" value="DhaK_1"/>
</dbReference>
<keyword evidence="1" id="KW-0808">Transferase</keyword>
<gene>
    <name evidence="1" type="ORF">AWM75_04495</name>
</gene>
<dbReference type="STRING" id="128944.AWM75_04495"/>
<dbReference type="Gene3D" id="3.40.50.10440">
    <property type="entry name" value="Dihydroxyacetone kinase, domain 1"/>
    <property type="match status" value="1"/>
</dbReference>
<keyword evidence="1" id="KW-0418">Kinase</keyword>
<dbReference type="Pfam" id="PF02733">
    <property type="entry name" value="Dak1"/>
    <property type="match status" value="1"/>
</dbReference>
<reference evidence="1 2" key="1">
    <citation type="journal article" date="2016" name="Genome Announc.">
        <title>Complete Genome Sequences of Aerococcus christensenii CCUG 28831T, Aerococcus sanguinicola CCUG 43001T, Aerococcus urinae CCUG 36881T, Aerococcus urinaeequi CCUG 28094T, Aerococcus urinaehominis CCUG 42038 BT, and Aerococcus viridans CCUG 4311T.</title>
        <authorList>
            <person name="Carkaci D."/>
            <person name="Dargis R."/>
            <person name="Nielsen X.C."/>
            <person name="Skovgaard O."/>
            <person name="Fuursted K."/>
            <person name="Christensen J.J."/>
        </authorList>
    </citation>
    <scope>NUCLEOTIDE SEQUENCE [LARGE SCALE GENOMIC DNA]</scope>
    <source>
        <strain evidence="1 2">CCUG42038B</strain>
    </source>
</reference>
<dbReference type="SUPFAM" id="SSF82549">
    <property type="entry name" value="DAK1/DegV-like"/>
    <property type="match status" value="1"/>
</dbReference>
<name>A0A109RGV2_9LACT</name>
<dbReference type="EMBL" id="CP014163">
    <property type="protein sequence ID" value="AMB99306.1"/>
    <property type="molecule type" value="Genomic_DNA"/>
</dbReference>
<dbReference type="GO" id="GO:0019563">
    <property type="term" value="P:glycerol catabolic process"/>
    <property type="evidence" value="ECO:0007669"/>
    <property type="project" value="TreeGrafter"/>
</dbReference>
<accession>A0A109RGV2</accession>
<protein>
    <submittedName>
        <fullName evidence="1">Dihydroxyacetone kinase</fullName>
    </submittedName>
</protein>
<dbReference type="NCBIfam" id="TIGR02363">
    <property type="entry name" value="dhaK1"/>
    <property type="match status" value="1"/>
</dbReference>
<dbReference type="GO" id="GO:0004371">
    <property type="term" value="F:glycerone kinase activity"/>
    <property type="evidence" value="ECO:0007669"/>
    <property type="project" value="InterPro"/>
</dbReference>
<dbReference type="InterPro" id="IPR050861">
    <property type="entry name" value="Dihydroxyacetone_Kinase"/>
</dbReference>
<keyword evidence="2" id="KW-1185">Reference proteome</keyword>
<dbReference type="KEGG" id="auh:AWM75_04495"/>
<dbReference type="PROSITE" id="PS51481">
    <property type="entry name" value="DHAK"/>
    <property type="match status" value="1"/>
</dbReference>
<dbReference type="GO" id="GO:0005829">
    <property type="term" value="C:cytosol"/>
    <property type="evidence" value="ECO:0007669"/>
    <property type="project" value="TreeGrafter"/>
</dbReference>
<evidence type="ECO:0000313" key="1">
    <source>
        <dbReference type="EMBL" id="AMB99306.1"/>
    </source>
</evidence>
<sequence>MKKIINDPSQVVQEMLHGIETAHADLIYRPQDSQVIARKVETPSIVGIISGGGSGHEPSHAGFVGKGMLSAAACGEVFTSPSPDQVLTAIKAADNGQGVFLIIKNYSGDVMNFEMAMELAEIEDIKTASVVVDDDIAIEDSSFTAGRRGVAGTVLMHKIIGYYADQGKTLDELKAIADQVNAHLATIGLALTAATVPEVGKPGFEIADDEFEYGIGIHGEPGYRREKMKTSQEMAQELTSQLKGELNWQDGDHYAVLVNGMGATPLVELYIFWQDVARLLADEGLNIDFVKVDEFMTSLDMAGLSLTLLALDDQDWLTALNSPVDTIAWR</sequence>
<organism evidence="1 2">
    <name type="scientific">Aerococcus urinaehominis</name>
    <dbReference type="NCBI Taxonomy" id="128944"/>
    <lineage>
        <taxon>Bacteria</taxon>
        <taxon>Bacillati</taxon>
        <taxon>Bacillota</taxon>
        <taxon>Bacilli</taxon>
        <taxon>Lactobacillales</taxon>
        <taxon>Aerococcaceae</taxon>
        <taxon>Aerococcus</taxon>
    </lineage>
</organism>
<dbReference type="PANTHER" id="PTHR28629:SF4">
    <property type="entry name" value="TRIOKINASE_FMN CYCLASE"/>
    <property type="match status" value="1"/>
</dbReference>